<dbReference type="Gene3D" id="1.10.101.10">
    <property type="entry name" value="PGBD-like superfamily/PGBD"/>
    <property type="match status" value="1"/>
</dbReference>
<feature type="domain" description="Peptidoglycan binding-like" evidence="1">
    <location>
        <begin position="105"/>
        <end position="153"/>
    </location>
</feature>
<dbReference type="Proteomes" id="UP001296993">
    <property type="component" value="Unassembled WGS sequence"/>
</dbReference>
<comment type="caution">
    <text evidence="2">The sequence shown here is derived from an EMBL/GenBank/DDBJ whole genome shotgun (WGS) entry which is preliminary data.</text>
</comment>
<dbReference type="EMBL" id="JAGIOF010000001">
    <property type="protein sequence ID" value="MBP2387537.1"/>
    <property type="molecule type" value="Genomic_DNA"/>
</dbReference>
<keyword evidence="3" id="KW-1185">Reference proteome</keyword>
<evidence type="ECO:0000259" key="1">
    <source>
        <dbReference type="Pfam" id="PF01471"/>
    </source>
</evidence>
<dbReference type="Gene3D" id="2.40.420.20">
    <property type="match status" value="1"/>
</dbReference>
<organism evidence="2 3">
    <name type="scientific">Paeniglutamicibacter kerguelensis</name>
    <dbReference type="NCBI Taxonomy" id="254788"/>
    <lineage>
        <taxon>Bacteria</taxon>
        <taxon>Bacillati</taxon>
        <taxon>Actinomycetota</taxon>
        <taxon>Actinomycetes</taxon>
        <taxon>Micrococcales</taxon>
        <taxon>Micrococcaceae</taxon>
        <taxon>Paeniglutamicibacter</taxon>
    </lineage>
</organism>
<accession>A0ABS4XGE3</accession>
<dbReference type="RefSeq" id="WP_209999857.1">
    <property type="nucleotide sequence ID" value="NZ_BAAAJY010000011.1"/>
</dbReference>
<reference evidence="2 3" key="1">
    <citation type="submission" date="2021-03" db="EMBL/GenBank/DDBJ databases">
        <title>Sequencing the genomes of 1000 actinobacteria strains.</title>
        <authorList>
            <person name="Klenk H.-P."/>
        </authorList>
    </citation>
    <scope>NUCLEOTIDE SEQUENCE [LARGE SCALE GENOMIC DNA]</scope>
    <source>
        <strain evidence="2 3">DSM 15797</strain>
    </source>
</reference>
<sequence length="333" mass="34926">MALVAGILALVRPPVTEAEGPAPLNLERTQVVRGDLIETVRVQGTLGHGTRRDMGTRLDGTLTSIPAPGTIVSVGDELFRIDDLPVVMMHGELPVWRAFSEGMSNGNDVLQLEKSLAKLGYFRLTPDTRFTPATKNAVKYWQKSLGMKQTGIIEHGRIVFSSKDVRIQAAKAKAGSVASGEIISVTGVQKEIAVFLDTSARSLAKKNTKVEVSLPGGATEKGTVRSVGTPVEKEGTEGATRKIPVTVVLDKEKAGAGLQDVPVGVQFTQVKAKNVVQVPVSALLAQPGGGFAVEITAGGGVKLVPVKPGVFANGLVQVQSVELKAGDTVVVAK</sequence>
<evidence type="ECO:0000313" key="2">
    <source>
        <dbReference type="EMBL" id="MBP2387537.1"/>
    </source>
</evidence>
<dbReference type="Pfam" id="PF01471">
    <property type="entry name" value="PG_binding_1"/>
    <property type="match status" value="1"/>
</dbReference>
<proteinExistence type="predicted"/>
<dbReference type="InterPro" id="IPR036365">
    <property type="entry name" value="PGBD-like_sf"/>
</dbReference>
<dbReference type="SUPFAM" id="SSF47090">
    <property type="entry name" value="PGBD-like"/>
    <property type="match status" value="1"/>
</dbReference>
<evidence type="ECO:0000313" key="3">
    <source>
        <dbReference type="Proteomes" id="UP001296993"/>
    </source>
</evidence>
<gene>
    <name evidence="2" type="ORF">JOF47_003048</name>
</gene>
<dbReference type="InterPro" id="IPR002477">
    <property type="entry name" value="Peptidoglycan-bd-like"/>
</dbReference>
<protein>
    <submittedName>
        <fullName evidence="2">Peptidoglycan hydrolase-like protein with peptidoglycan-binding domain</fullName>
    </submittedName>
</protein>
<dbReference type="InterPro" id="IPR036366">
    <property type="entry name" value="PGBDSf"/>
</dbReference>
<name>A0ABS4XGE3_9MICC</name>